<dbReference type="AlphaFoldDB" id="A0A8H6RP02"/>
<protein>
    <submittedName>
        <fullName evidence="5">DNA polymerase epsilon subunit C</fullName>
    </submittedName>
</protein>
<comment type="caution">
    <text evidence="5">The sequence shown here is derived from an EMBL/GenBank/DDBJ whole genome shotgun (WGS) entry which is preliminary data.</text>
</comment>
<keyword evidence="6" id="KW-1185">Reference proteome</keyword>
<keyword evidence="2" id="KW-0539">Nucleus</keyword>
<evidence type="ECO:0000256" key="3">
    <source>
        <dbReference type="SAM" id="MobiDB-lite"/>
    </source>
</evidence>
<dbReference type="SUPFAM" id="SSF47113">
    <property type="entry name" value="Histone-fold"/>
    <property type="match status" value="1"/>
</dbReference>
<dbReference type="GO" id="GO:0001046">
    <property type="term" value="F:core promoter sequence-specific DNA binding"/>
    <property type="evidence" value="ECO:0007669"/>
    <property type="project" value="TreeGrafter"/>
</dbReference>
<proteinExistence type="predicted"/>
<evidence type="ECO:0000313" key="6">
    <source>
        <dbReference type="Proteomes" id="UP000660729"/>
    </source>
</evidence>
<comment type="subcellular location">
    <subcellularLocation>
        <location evidence="1">Nucleus</location>
    </subcellularLocation>
</comment>
<feature type="compositionally biased region" description="Polar residues" evidence="3">
    <location>
        <begin position="43"/>
        <end position="56"/>
    </location>
</feature>
<dbReference type="EMBL" id="JABCIY010000058">
    <property type="protein sequence ID" value="KAF7194516.1"/>
    <property type="molecule type" value="Genomic_DNA"/>
</dbReference>
<dbReference type="GO" id="GO:0046982">
    <property type="term" value="F:protein heterodimerization activity"/>
    <property type="evidence" value="ECO:0007669"/>
    <property type="project" value="InterPro"/>
</dbReference>
<reference evidence="5" key="1">
    <citation type="submission" date="2020-04" db="EMBL/GenBank/DDBJ databases">
        <title>Draft genome resource of the tomato pathogen Pseudocercospora fuligena.</title>
        <authorList>
            <person name="Zaccaron A."/>
        </authorList>
    </citation>
    <scope>NUCLEOTIDE SEQUENCE</scope>
    <source>
        <strain evidence="5">PF001</strain>
    </source>
</reference>
<evidence type="ECO:0000313" key="5">
    <source>
        <dbReference type="EMBL" id="KAF7194516.1"/>
    </source>
</evidence>
<dbReference type="PANTHER" id="PTHR10252">
    <property type="entry name" value="HISTONE-LIKE TRANSCRIPTION FACTOR CCAAT-RELATED"/>
    <property type="match status" value="1"/>
</dbReference>
<dbReference type="Pfam" id="PF00808">
    <property type="entry name" value="CBFD_NFYB_HMF"/>
    <property type="match status" value="1"/>
</dbReference>
<feature type="region of interest" description="Disordered" evidence="3">
    <location>
        <begin position="1"/>
        <end position="123"/>
    </location>
</feature>
<dbReference type="InterPro" id="IPR050568">
    <property type="entry name" value="Transcr_DNA_Rep_Reg"/>
</dbReference>
<feature type="region of interest" description="Disordered" evidence="3">
    <location>
        <begin position="246"/>
        <end position="285"/>
    </location>
</feature>
<organism evidence="5 6">
    <name type="scientific">Pseudocercospora fuligena</name>
    <dbReference type="NCBI Taxonomy" id="685502"/>
    <lineage>
        <taxon>Eukaryota</taxon>
        <taxon>Fungi</taxon>
        <taxon>Dikarya</taxon>
        <taxon>Ascomycota</taxon>
        <taxon>Pezizomycotina</taxon>
        <taxon>Dothideomycetes</taxon>
        <taxon>Dothideomycetidae</taxon>
        <taxon>Mycosphaerellales</taxon>
        <taxon>Mycosphaerellaceae</taxon>
        <taxon>Pseudocercospora</taxon>
    </lineage>
</organism>
<evidence type="ECO:0000256" key="1">
    <source>
        <dbReference type="ARBA" id="ARBA00004123"/>
    </source>
</evidence>
<accession>A0A8H6RP02</accession>
<dbReference type="PANTHER" id="PTHR10252:SF5">
    <property type="entry name" value="DR1-ASSOCIATED COREPRESSOR"/>
    <property type="match status" value="1"/>
</dbReference>
<evidence type="ECO:0000256" key="2">
    <source>
        <dbReference type="ARBA" id="ARBA00023242"/>
    </source>
</evidence>
<name>A0A8H6RP02_9PEZI</name>
<feature type="compositionally biased region" description="Polar residues" evidence="3">
    <location>
        <begin position="66"/>
        <end position="92"/>
    </location>
</feature>
<dbReference type="Gene3D" id="1.10.20.10">
    <property type="entry name" value="Histone, subunit A"/>
    <property type="match status" value="1"/>
</dbReference>
<dbReference type="GO" id="GO:0017054">
    <property type="term" value="C:negative cofactor 2 complex"/>
    <property type="evidence" value="ECO:0007669"/>
    <property type="project" value="TreeGrafter"/>
</dbReference>
<dbReference type="CDD" id="cd22906">
    <property type="entry name" value="HFD_DRAP1"/>
    <property type="match status" value="1"/>
</dbReference>
<sequence>MDSTYRPTSPALGNLPESPDLSGLRPQSPDLSAAQLSPPAYNNFAQHQFNQSQHSAYSAAAPQYGYQPTSVPVPQLPSGYSQPDPYQQNFYPPQQIPNMAPRRVKNESDDDDFMPDAPATSRRTRGIKQEMPTNGQPSFEPASMIKSEENSDPTLGCTLKTSFPVARIKRIMQADEDIGKVAQVTPTVVSRALELFMIKLISAAAHQARGPADAAGSSKGPRRVLAQHLKKAVLADKKLDFLEDHVSKVPDAPSKSSKKDAGSDSEDAKPVKKKGKKRKESGDDI</sequence>
<evidence type="ECO:0000259" key="4">
    <source>
        <dbReference type="Pfam" id="PF00808"/>
    </source>
</evidence>
<dbReference type="OrthoDB" id="653904at2759"/>
<dbReference type="GO" id="GO:0016251">
    <property type="term" value="F:RNA polymerase II general transcription initiation factor activity"/>
    <property type="evidence" value="ECO:0007669"/>
    <property type="project" value="TreeGrafter"/>
</dbReference>
<feature type="compositionally biased region" description="Basic and acidic residues" evidence="3">
    <location>
        <begin position="257"/>
        <end position="270"/>
    </location>
</feature>
<gene>
    <name evidence="5" type="ORF">HII31_04022</name>
</gene>
<dbReference type="InterPro" id="IPR009072">
    <property type="entry name" value="Histone-fold"/>
</dbReference>
<dbReference type="InterPro" id="IPR003958">
    <property type="entry name" value="CBFA_NFYB_domain"/>
</dbReference>
<dbReference type="Proteomes" id="UP000660729">
    <property type="component" value="Unassembled WGS sequence"/>
</dbReference>
<feature type="domain" description="Transcription factor CBF/NF-Y/archaeal histone" evidence="4">
    <location>
        <begin position="162"/>
        <end position="208"/>
    </location>
</feature>